<reference evidence="2" key="1">
    <citation type="journal article" date="2019" name="Int. J. Syst. Evol. Microbiol.">
        <title>The Global Catalogue of Microorganisms (GCM) 10K type strain sequencing project: providing services to taxonomists for standard genome sequencing and annotation.</title>
        <authorList>
            <consortium name="The Broad Institute Genomics Platform"/>
            <consortium name="The Broad Institute Genome Sequencing Center for Infectious Disease"/>
            <person name="Wu L."/>
            <person name="Ma J."/>
        </authorList>
    </citation>
    <scope>NUCLEOTIDE SEQUENCE [LARGE SCALE GENOMIC DNA]</scope>
    <source>
        <strain evidence="2">NBRC 103166</strain>
    </source>
</reference>
<comment type="caution">
    <text evidence="1">The sequence shown here is derived from an EMBL/GenBank/DDBJ whole genome shotgun (WGS) entry which is preliminary data.</text>
</comment>
<proteinExistence type="predicted"/>
<dbReference type="Pfam" id="PF12119">
    <property type="entry name" value="DUF3581"/>
    <property type="match status" value="1"/>
</dbReference>
<dbReference type="RefSeq" id="WP_284203398.1">
    <property type="nucleotide sequence ID" value="NZ_BSPQ01000002.1"/>
</dbReference>
<sequence>MLLAPFYTTKDNLISVSAQQASHFAKRQCFDFNPIHDPENKRFCVPGDLLFSLALQTYGVSESMSFTFTNMVGADMGLNFPDTADDHIVITNEQGKSVLEIERKGKINKDSQFIESLIKNYGQFSGQNFPTLLMPLMKEHGVMFNPNRPLVMYNSMSFDFSSVDFNDAMQIKLADATLEVEPKRANSFLKFEMFDGEKLAGKGVKRLIVAGLKPYEHDVITAFANNYEARRDAF</sequence>
<name>A0ABQ6DYQ2_9GAMM</name>
<dbReference type="EMBL" id="BSPQ01000002">
    <property type="protein sequence ID" value="GLS90281.1"/>
    <property type="molecule type" value="Genomic_DNA"/>
</dbReference>
<dbReference type="Proteomes" id="UP001157353">
    <property type="component" value="Unassembled WGS sequence"/>
</dbReference>
<protein>
    <recommendedName>
        <fullName evidence="3">DUF3581 family protein</fullName>
    </recommendedName>
</protein>
<keyword evidence="2" id="KW-1185">Reference proteome</keyword>
<gene>
    <name evidence="1" type="ORF">GCM10007916_13480</name>
</gene>
<organism evidence="1 2">
    <name type="scientific">Psychromonas marina</name>
    <dbReference type="NCBI Taxonomy" id="88364"/>
    <lineage>
        <taxon>Bacteria</taxon>
        <taxon>Pseudomonadati</taxon>
        <taxon>Pseudomonadota</taxon>
        <taxon>Gammaproteobacteria</taxon>
        <taxon>Alteromonadales</taxon>
        <taxon>Psychromonadaceae</taxon>
        <taxon>Psychromonas</taxon>
    </lineage>
</organism>
<evidence type="ECO:0008006" key="3">
    <source>
        <dbReference type="Google" id="ProtNLM"/>
    </source>
</evidence>
<dbReference type="InterPro" id="IPR021974">
    <property type="entry name" value="DUF3581"/>
</dbReference>
<evidence type="ECO:0000313" key="1">
    <source>
        <dbReference type="EMBL" id="GLS90281.1"/>
    </source>
</evidence>
<evidence type="ECO:0000313" key="2">
    <source>
        <dbReference type="Proteomes" id="UP001157353"/>
    </source>
</evidence>
<accession>A0ABQ6DYQ2</accession>